<dbReference type="SUPFAM" id="SSF50156">
    <property type="entry name" value="PDZ domain-like"/>
    <property type="match status" value="1"/>
</dbReference>
<dbReference type="Pfam" id="PF13180">
    <property type="entry name" value="PDZ_2"/>
    <property type="match status" value="1"/>
</dbReference>
<feature type="transmembrane region" description="Helical" evidence="2">
    <location>
        <begin position="12"/>
        <end position="32"/>
    </location>
</feature>
<dbReference type="SMART" id="SM00228">
    <property type="entry name" value="PDZ"/>
    <property type="match status" value="1"/>
</dbReference>
<comment type="catalytic activity">
    <reaction evidence="1">
        <text>Hydrolysis of proteins in presence of ATP.</text>
        <dbReference type="EC" id="3.4.21.53"/>
    </reaction>
</comment>
<keyword evidence="2" id="KW-0812">Transmembrane</keyword>
<dbReference type="PANTHER" id="PTHR10046">
    <property type="entry name" value="ATP DEPENDENT LON PROTEASE FAMILY MEMBER"/>
    <property type="match status" value="1"/>
</dbReference>
<keyword evidence="2" id="KW-0472">Membrane</keyword>
<dbReference type="InterPro" id="IPR027065">
    <property type="entry name" value="Lon_Prtase"/>
</dbReference>
<dbReference type="InterPro" id="IPR020568">
    <property type="entry name" value="Ribosomal_Su5_D2-typ_SF"/>
</dbReference>
<protein>
    <recommendedName>
        <fullName evidence="1">endopeptidase La</fullName>
        <ecNumber evidence="1">3.4.21.53</ecNumber>
    </recommendedName>
</protein>
<dbReference type="InterPro" id="IPR036034">
    <property type="entry name" value="PDZ_sf"/>
</dbReference>
<keyword evidence="1" id="KW-0378">Hydrolase</keyword>
<accession>A0ABT9YVA9</accession>
<dbReference type="InterPro" id="IPR008269">
    <property type="entry name" value="Lon_proteolytic"/>
</dbReference>
<evidence type="ECO:0000259" key="4">
    <source>
        <dbReference type="PROSITE" id="PS51786"/>
    </source>
</evidence>
<sequence>MRKFFTGRAKRISIILLVIIIIALIPTPYYLYQPGPIEELEPRVTIEDAHKSEKGSFNLTTVLSIKAVNPYVLAYGLVAPHTDIMKEEVVKGDLSDDEYNDLLNFMMKDSKQNALVAAFTEAGEKVDIDYHGIFISQILEGAPAKDVLKVGDVITQLDGHKFNELEEFTSYLSKNKQPGDKVDLVIERDGKEIKDSVELIAVDETNRAGIGVAIDEDFTANISRKVKIESEDIGGPSAGLMFSLEILNQLTKEDLTKGYKIAGTGTIDHKGKVGQIGGITHKVTAANEEGADIFFTPKDLTETDSNEKDVLEEVKKNHYDIDIVPVATLSEAVDYLMKLEEKK</sequence>
<dbReference type="InterPro" id="IPR014721">
    <property type="entry name" value="Ribsml_uS5_D2-typ_fold_subgr"/>
</dbReference>
<keyword evidence="1" id="KW-0720">Serine protease</keyword>
<organism evidence="5 6">
    <name type="scientific">Metabacillus niabensis</name>
    <dbReference type="NCBI Taxonomy" id="324854"/>
    <lineage>
        <taxon>Bacteria</taxon>
        <taxon>Bacillati</taxon>
        <taxon>Bacillota</taxon>
        <taxon>Bacilli</taxon>
        <taxon>Bacillales</taxon>
        <taxon>Bacillaceae</taxon>
        <taxon>Metabacillus</taxon>
    </lineage>
</organism>
<evidence type="ECO:0000313" key="6">
    <source>
        <dbReference type="Proteomes" id="UP001232245"/>
    </source>
</evidence>
<dbReference type="EC" id="3.4.21.53" evidence="1"/>
<feature type="active site" evidence="1">
    <location>
        <position position="237"/>
    </location>
</feature>
<dbReference type="EMBL" id="JAUSTZ010000001">
    <property type="protein sequence ID" value="MDQ0223933.1"/>
    <property type="molecule type" value="Genomic_DNA"/>
</dbReference>
<evidence type="ECO:0000256" key="1">
    <source>
        <dbReference type="PROSITE-ProRule" id="PRU01122"/>
    </source>
</evidence>
<dbReference type="RefSeq" id="WP_095298667.1">
    <property type="nucleotide sequence ID" value="NZ_CADEPK010000223.1"/>
</dbReference>
<reference evidence="5 6" key="1">
    <citation type="submission" date="2023-07" db="EMBL/GenBank/DDBJ databases">
        <title>Genomic Encyclopedia of Type Strains, Phase IV (KMG-IV): sequencing the most valuable type-strain genomes for metagenomic binning, comparative biology and taxonomic classification.</title>
        <authorList>
            <person name="Goeker M."/>
        </authorList>
    </citation>
    <scope>NUCLEOTIDE SEQUENCE [LARGE SCALE GENOMIC DNA]</scope>
    <source>
        <strain evidence="5 6">DSM 17723</strain>
    </source>
</reference>
<keyword evidence="6" id="KW-1185">Reference proteome</keyword>
<evidence type="ECO:0000313" key="5">
    <source>
        <dbReference type="EMBL" id="MDQ0223933.1"/>
    </source>
</evidence>
<dbReference type="Gene3D" id="3.30.230.10">
    <property type="match status" value="1"/>
</dbReference>
<proteinExistence type="inferred from homology"/>
<comment type="caution">
    <text evidence="5">The sequence shown here is derived from an EMBL/GenBank/DDBJ whole genome shotgun (WGS) entry which is preliminary data.</text>
</comment>
<keyword evidence="1" id="KW-0645">Protease</keyword>
<dbReference type="PROSITE" id="PS51786">
    <property type="entry name" value="LON_PROTEOLYTIC"/>
    <property type="match status" value="1"/>
</dbReference>
<name>A0ABT9YVA9_9BACI</name>
<evidence type="ECO:0000256" key="2">
    <source>
        <dbReference type="SAM" id="Phobius"/>
    </source>
</evidence>
<feature type="domain" description="PDZ" evidence="3">
    <location>
        <begin position="104"/>
        <end position="190"/>
    </location>
</feature>
<evidence type="ECO:0000259" key="3">
    <source>
        <dbReference type="PROSITE" id="PS50106"/>
    </source>
</evidence>
<dbReference type="NCBIfam" id="NF041438">
    <property type="entry name" value="SepM_fam_S16"/>
    <property type="match status" value="1"/>
</dbReference>
<dbReference type="InterPro" id="IPR001478">
    <property type="entry name" value="PDZ"/>
</dbReference>
<feature type="domain" description="Lon proteolytic" evidence="4">
    <location>
        <begin position="230"/>
        <end position="339"/>
    </location>
</feature>
<gene>
    <name evidence="5" type="ORF">J2S02_000255</name>
</gene>
<keyword evidence="2" id="KW-1133">Transmembrane helix</keyword>
<comment type="similarity">
    <text evidence="1">Belongs to the peptidase S16 family.</text>
</comment>
<dbReference type="Pfam" id="PF05362">
    <property type="entry name" value="Lon_C"/>
    <property type="match status" value="1"/>
</dbReference>
<dbReference type="SUPFAM" id="SSF54211">
    <property type="entry name" value="Ribosomal protein S5 domain 2-like"/>
    <property type="match status" value="1"/>
</dbReference>
<dbReference type="PROSITE" id="PS50106">
    <property type="entry name" value="PDZ"/>
    <property type="match status" value="1"/>
</dbReference>
<dbReference type="Proteomes" id="UP001232245">
    <property type="component" value="Unassembled WGS sequence"/>
</dbReference>
<feature type="active site" evidence="1">
    <location>
        <position position="282"/>
    </location>
</feature>